<accession>A0ABU2ZTJ7</accession>
<evidence type="ECO:0000313" key="2">
    <source>
        <dbReference type="EMBL" id="MDT0595966.1"/>
    </source>
</evidence>
<dbReference type="EMBL" id="JAVRHX010000004">
    <property type="protein sequence ID" value="MDT0595966.1"/>
    <property type="molecule type" value="Genomic_DNA"/>
</dbReference>
<feature type="transmembrane region" description="Helical" evidence="1">
    <location>
        <begin position="6"/>
        <end position="25"/>
    </location>
</feature>
<feature type="transmembrane region" description="Helical" evidence="1">
    <location>
        <begin position="46"/>
        <end position="64"/>
    </location>
</feature>
<evidence type="ECO:0008006" key="4">
    <source>
        <dbReference type="Google" id="ProtNLM"/>
    </source>
</evidence>
<feature type="transmembrane region" description="Helical" evidence="1">
    <location>
        <begin position="122"/>
        <end position="142"/>
    </location>
</feature>
<protein>
    <recommendedName>
        <fullName evidence="4">DUF2306 domain-containing protein</fullName>
    </recommendedName>
</protein>
<organism evidence="2 3">
    <name type="scientific">Glaciecola petra</name>
    <dbReference type="NCBI Taxonomy" id="3075602"/>
    <lineage>
        <taxon>Bacteria</taxon>
        <taxon>Pseudomonadati</taxon>
        <taxon>Pseudomonadota</taxon>
        <taxon>Gammaproteobacteria</taxon>
        <taxon>Alteromonadales</taxon>
        <taxon>Alteromonadaceae</taxon>
        <taxon>Glaciecola</taxon>
    </lineage>
</organism>
<comment type="caution">
    <text evidence="2">The sequence shown here is derived from an EMBL/GenBank/DDBJ whole genome shotgun (WGS) entry which is preliminary data.</text>
</comment>
<dbReference type="RefSeq" id="WP_311369480.1">
    <property type="nucleotide sequence ID" value="NZ_JAVRHX010000004.1"/>
</dbReference>
<feature type="transmembrane region" description="Helical" evidence="1">
    <location>
        <begin position="214"/>
        <end position="232"/>
    </location>
</feature>
<gene>
    <name evidence="2" type="ORF">RM552_14010</name>
</gene>
<name>A0ABU2ZTJ7_9ALTE</name>
<sequence>MTYLHSSLFILHIIFGSTALILFWVPMYTKKGQLNHKKFGRYYRNVMYAVAGTGAIMAALVLAIPLTIKHEYADRENAAEIAESIRYFWSFLLYLALLSYTSTKHGDAVLRAKENRAKLRTFAYVAPIALLFACGPLFIGIGIVRSNILHTVFGILGMLIGAGMLHYIYRKSVGVRAYILEHVGSMIGSGIGAYTAFLAFGGRQFLDAAGSYQVIFWIAPGVIGSVLSFALCKKYGKIFKVGDANSAVSVDAQSKLAKQ</sequence>
<reference evidence="2 3" key="1">
    <citation type="submission" date="2023-09" db="EMBL/GenBank/DDBJ databases">
        <authorList>
            <person name="Rey-Velasco X."/>
        </authorList>
    </citation>
    <scope>NUCLEOTIDE SEQUENCE [LARGE SCALE GENOMIC DNA]</scope>
    <source>
        <strain evidence="2 3">P117</strain>
    </source>
</reference>
<feature type="transmembrane region" description="Helical" evidence="1">
    <location>
        <begin position="84"/>
        <end position="101"/>
    </location>
</feature>
<keyword evidence="1" id="KW-1133">Transmembrane helix</keyword>
<keyword evidence="1" id="KW-0812">Transmembrane</keyword>
<evidence type="ECO:0000313" key="3">
    <source>
        <dbReference type="Proteomes" id="UP001253545"/>
    </source>
</evidence>
<feature type="transmembrane region" description="Helical" evidence="1">
    <location>
        <begin position="180"/>
        <end position="202"/>
    </location>
</feature>
<dbReference type="Proteomes" id="UP001253545">
    <property type="component" value="Unassembled WGS sequence"/>
</dbReference>
<keyword evidence="1" id="KW-0472">Membrane</keyword>
<evidence type="ECO:0000256" key="1">
    <source>
        <dbReference type="SAM" id="Phobius"/>
    </source>
</evidence>
<keyword evidence="3" id="KW-1185">Reference proteome</keyword>
<proteinExistence type="predicted"/>
<feature type="transmembrane region" description="Helical" evidence="1">
    <location>
        <begin position="148"/>
        <end position="168"/>
    </location>
</feature>